<keyword evidence="8" id="KW-0472">Membrane</keyword>
<keyword evidence="6" id="KW-1133">Transmembrane helix</keyword>
<dbReference type="InterPro" id="IPR027417">
    <property type="entry name" value="P-loop_NTPase"/>
</dbReference>
<evidence type="ECO:0000256" key="2">
    <source>
        <dbReference type="ARBA" id="ARBA00010320"/>
    </source>
</evidence>
<dbReference type="InterPro" id="IPR000504">
    <property type="entry name" value="RRM_dom"/>
</dbReference>
<dbReference type="GO" id="GO:0003723">
    <property type="term" value="F:RNA binding"/>
    <property type="evidence" value="ECO:0007669"/>
    <property type="project" value="UniProtKB-UniRule"/>
</dbReference>
<dbReference type="Gene3D" id="3.40.50.300">
    <property type="entry name" value="P-loop containing nucleotide triphosphate hydrolases"/>
    <property type="match status" value="1"/>
</dbReference>
<comment type="similarity">
    <text evidence="2 11">Belongs to the YME2 family.</text>
</comment>
<dbReference type="InterPro" id="IPR018850">
    <property type="entry name" value="Mt_escape_2_C"/>
</dbReference>
<evidence type="ECO:0000256" key="5">
    <source>
        <dbReference type="ARBA" id="ARBA00022792"/>
    </source>
</evidence>
<accession>A0A9Q8QI39</accession>
<keyword evidence="4" id="KW-0812">Transmembrane</keyword>
<dbReference type="AlphaFoldDB" id="A0A9Q8QI39"/>
<evidence type="ECO:0000313" key="13">
    <source>
        <dbReference type="EMBL" id="UNI20188.1"/>
    </source>
</evidence>
<dbReference type="RefSeq" id="XP_047843669.1">
    <property type="nucleotide sequence ID" value="XM_047987683.1"/>
</dbReference>
<evidence type="ECO:0000256" key="10">
    <source>
        <dbReference type="PROSITE-ProRule" id="PRU00176"/>
    </source>
</evidence>
<dbReference type="PANTHER" id="PTHR32198">
    <property type="entry name" value="MITOCHONDRIAL ESCAPE PROTEIN 2"/>
    <property type="match status" value="1"/>
</dbReference>
<evidence type="ECO:0000259" key="12">
    <source>
        <dbReference type="PROSITE" id="PS50102"/>
    </source>
</evidence>
<dbReference type="KEGG" id="ptkz:JDV02_006304"/>
<reference evidence="13" key="1">
    <citation type="submission" date="2021-11" db="EMBL/GenBank/DDBJ databases">
        <title>Purpureocillium_takamizusanense_genome.</title>
        <authorList>
            <person name="Nguyen N.-H."/>
        </authorList>
    </citation>
    <scope>NUCLEOTIDE SEQUENCE</scope>
    <source>
        <strain evidence="13">PT3</strain>
    </source>
</reference>
<dbReference type="OrthoDB" id="10267654at2759"/>
<keyword evidence="11" id="KW-0507">mRNA processing</keyword>
<dbReference type="InterPro" id="IPR035979">
    <property type="entry name" value="RBD_domain_sf"/>
</dbReference>
<evidence type="ECO:0000256" key="6">
    <source>
        <dbReference type="ARBA" id="ARBA00022989"/>
    </source>
</evidence>
<keyword evidence="5 11" id="KW-0999">Mitochondrion inner membrane</keyword>
<organism evidence="13 14">
    <name type="scientific">Purpureocillium takamizusanense</name>
    <dbReference type="NCBI Taxonomy" id="2060973"/>
    <lineage>
        <taxon>Eukaryota</taxon>
        <taxon>Fungi</taxon>
        <taxon>Dikarya</taxon>
        <taxon>Ascomycota</taxon>
        <taxon>Pezizomycotina</taxon>
        <taxon>Sordariomycetes</taxon>
        <taxon>Hypocreomycetidae</taxon>
        <taxon>Hypocreales</taxon>
        <taxon>Ophiocordycipitaceae</taxon>
        <taxon>Purpureocillium</taxon>
    </lineage>
</organism>
<dbReference type="InterPro" id="IPR034260">
    <property type="entry name" value="Yme2_RRM"/>
</dbReference>
<evidence type="ECO:0000256" key="11">
    <source>
        <dbReference type="RuleBase" id="RU367108"/>
    </source>
</evidence>
<dbReference type="SUPFAM" id="SSF52540">
    <property type="entry name" value="P-loop containing nucleoside triphosphate hydrolases"/>
    <property type="match status" value="1"/>
</dbReference>
<dbReference type="PANTHER" id="PTHR32198:SF2">
    <property type="entry name" value="MITOCHONDRIAL ESCAPE PROTEIN 2"/>
    <property type="match status" value="1"/>
</dbReference>
<dbReference type="GeneID" id="72068253"/>
<dbReference type="Proteomes" id="UP000829364">
    <property type="component" value="Chromosome 5"/>
</dbReference>
<dbReference type="GO" id="GO:0006397">
    <property type="term" value="P:mRNA processing"/>
    <property type="evidence" value="ECO:0007669"/>
    <property type="project" value="UniProtKB-UniRule"/>
</dbReference>
<evidence type="ECO:0000313" key="14">
    <source>
        <dbReference type="Proteomes" id="UP000829364"/>
    </source>
</evidence>
<name>A0A9Q8QI39_9HYPO</name>
<evidence type="ECO:0000256" key="7">
    <source>
        <dbReference type="ARBA" id="ARBA00023128"/>
    </source>
</evidence>
<dbReference type="PROSITE" id="PS50102">
    <property type="entry name" value="RRM"/>
    <property type="match status" value="1"/>
</dbReference>
<dbReference type="EMBL" id="CP086358">
    <property type="protein sequence ID" value="UNI20188.1"/>
    <property type="molecule type" value="Genomic_DNA"/>
</dbReference>
<evidence type="ECO:0000256" key="3">
    <source>
        <dbReference type="ARBA" id="ARBA00020222"/>
    </source>
</evidence>
<dbReference type="GO" id="GO:0005743">
    <property type="term" value="C:mitochondrial inner membrane"/>
    <property type="evidence" value="ECO:0007669"/>
    <property type="project" value="UniProtKB-SubCell"/>
</dbReference>
<feature type="domain" description="RRM" evidence="12">
    <location>
        <begin position="215"/>
        <end position="307"/>
    </location>
</feature>
<keyword evidence="14" id="KW-1185">Reference proteome</keyword>
<protein>
    <recommendedName>
        <fullName evidence="3 11">Mitochondrial escape protein 2</fullName>
    </recommendedName>
</protein>
<dbReference type="Pfam" id="PF00076">
    <property type="entry name" value="RRM_1"/>
    <property type="match status" value="1"/>
</dbReference>
<keyword evidence="10 11" id="KW-0694">RNA-binding</keyword>
<gene>
    <name evidence="13" type="primary">YME2</name>
    <name evidence="13" type="ORF">JDV02_006304</name>
</gene>
<dbReference type="CDD" id="cd12433">
    <property type="entry name" value="RRM_Yme2p_like"/>
    <property type="match status" value="1"/>
</dbReference>
<sequence>MIPTGGLASLALRRGATPPSAVFRRLGILATTTSPRLRVHHGFKVGGTAGRAWESTTTKTAETTTEEKETGHFSVKHNESLLFFDNLFPIKLSSLARLPAFFRMPAEPDRDLAGLLRRFENSSLGIMDPIRLVKSAIPADMSLKVTEIMPRLKDGGAFVKVQYDPSISPSEIEGTLLRKLTERPLKPWFSPFRGIQARLVRGTPWLEDLYRFPSSLVRVEFVPQEPGQTPAELSEEILYSLFRRYGKIADIFPQAWDSKETPRHAIIGFPRIRDAIMARNCLHGFVVTDGMGGGKDGTVLRLSYVKRVKAHSIWNWLTNHPRIVIPIVAALIAGISVMVFDPIRKFFVKLHVQQSLRFTESRLYKWFKSQTGSFSFGGKNKERMEGLSTVWNHRRDVIEQLQGWLDGSSDTFIVVTGPRGSGKVEMVMDQALPGRKNVLMIDCRPIVDASGEAGTLRRLASAVGYRPIFSWANSLSSMVDLAVQSTTGVKAGFSETLESQVNSILHTTATALKEVALSGRSKKDKDAALSEDAFLEAHPERRPVIVIDNFLHKNDDKSFVYDKIAEWAATIVQNNVAHVVFLTSDSAYSKPLSKAMPDRVFRTISLGDLDHSVAKNFVLSRLEEEQRLEGEASETKEGQQKTLRAQHNLNGLDECIETLGGRLTDLEFLSRRIKAGQSPRQAMDEIVGESATDIVKMYLLPKAGEEKKYSMQQAWHVVKALAEAPSLRYNQVLMSPAFASSTTPSAADGEAALEALASSELISLKSHQGRPQLVRAGKPLHQAAFAVLVRDRVLKAKMDLAALTELSKVEAKSISSVEQELTLLGALPRQTNETAGRVTYLLGKLDASQRKIAELDREMAALKKVLNEEF</sequence>
<evidence type="ECO:0000256" key="1">
    <source>
        <dbReference type="ARBA" id="ARBA00004434"/>
    </source>
</evidence>
<dbReference type="Pfam" id="PF10443">
    <property type="entry name" value="RNA12"/>
    <property type="match status" value="1"/>
</dbReference>
<comment type="subcellular location">
    <subcellularLocation>
        <location evidence="1 11">Mitochondrion inner membrane</location>
        <topology evidence="1 11">Single-pass membrane protein</topology>
    </subcellularLocation>
</comment>
<comment type="function">
    <text evidence="9 11">Plays a role in maintaining the mitochondrial genome and in controlling the mtDNA escape. Involved in the regulation of mtDNA nucleotide structure and number. May have a dispensable role in early maturation of pre-rRNA.</text>
</comment>
<proteinExistence type="inferred from homology"/>
<evidence type="ECO:0000256" key="8">
    <source>
        <dbReference type="ARBA" id="ARBA00023136"/>
    </source>
</evidence>
<dbReference type="InterPro" id="IPR039627">
    <property type="entry name" value="Yme2_C"/>
</dbReference>
<evidence type="ECO:0000256" key="9">
    <source>
        <dbReference type="ARBA" id="ARBA00025276"/>
    </source>
</evidence>
<dbReference type="SUPFAM" id="SSF54928">
    <property type="entry name" value="RNA-binding domain, RBD"/>
    <property type="match status" value="1"/>
</dbReference>
<evidence type="ECO:0000256" key="4">
    <source>
        <dbReference type="ARBA" id="ARBA00022692"/>
    </source>
</evidence>
<keyword evidence="7 11" id="KW-0496">Mitochondrion</keyword>